<keyword evidence="2" id="KW-1185">Reference proteome</keyword>
<sequence length="104" mass="12068">MLYEGMENTLVFVVPSSKEEQFQWESLLADIGFLQYQNYTIFQNNGNVADWRAIDVNVGYTYKSIDSFKDGYYQYGKNDAEITIITLGGSTTSSYEMWEVRSWP</sequence>
<organism evidence="1 2">
    <name type="scientific">Parablautia muri</name>
    <dbReference type="NCBI Taxonomy" id="2320879"/>
    <lineage>
        <taxon>Bacteria</taxon>
        <taxon>Bacillati</taxon>
        <taxon>Bacillota</taxon>
        <taxon>Clostridia</taxon>
        <taxon>Lachnospirales</taxon>
        <taxon>Lachnospiraceae</taxon>
        <taxon>Parablautia</taxon>
    </lineage>
</organism>
<accession>A0A9X5GQS1</accession>
<comment type="caution">
    <text evidence="1">The sequence shown here is derived from an EMBL/GenBank/DDBJ whole genome shotgun (WGS) entry which is preliminary data.</text>
</comment>
<gene>
    <name evidence="1" type="ORF">D5281_07870</name>
</gene>
<dbReference type="AlphaFoldDB" id="A0A9X5GQS1"/>
<evidence type="ECO:0000313" key="2">
    <source>
        <dbReference type="Proteomes" id="UP001154420"/>
    </source>
</evidence>
<evidence type="ECO:0000313" key="1">
    <source>
        <dbReference type="EMBL" id="NBJ92513.1"/>
    </source>
</evidence>
<dbReference type="EMBL" id="QZDT01000009">
    <property type="protein sequence ID" value="NBJ92513.1"/>
    <property type="molecule type" value="Genomic_DNA"/>
</dbReference>
<name>A0A9X5GQS1_9FIRM</name>
<dbReference type="Proteomes" id="UP001154420">
    <property type="component" value="Unassembled WGS sequence"/>
</dbReference>
<protein>
    <submittedName>
        <fullName evidence="1">Uncharacterized protein</fullName>
    </submittedName>
</protein>
<proteinExistence type="predicted"/>
<reference evidence="1" key="1">
    <citation type="submission" date="2018-09" db="EMBL/GenBank/DDBJ databases">
        <title>Murine metabolic-syndrome-specific gut microbial biobank.</title>
        <authorList>
            <person name="Liu C."/>
        </authorList>
    </citation>
    <scope>NUCLEOTIDE SEQUENCE</scope>
    <source>
        <strain evidence="1">D42-62</strain>
    </source>
</reference>